<dbReference type="HOGENOM" id="CLU_055968_2_0_7"/>
<dbReference type="GeneID" id="36133825"/>
<sequence>MRVGIIGLGLMGGSMGLALQEVRAQLGIKSLLGFDSNPIHAQMALSLGLVEECLDFEHMQTCDVLILATPLQGIIDILKQLQPPKTTTIIEIGGAKGEIVRAIPPTIRPQVVATHPMCGTEFHGPKAALKGLYKHKIVVLVDTEQSASMHTERARELFSAIGMQMVKMRADEHDRHVAFVSHLPHAISYALANVVLAQESPQNILSLAAGGFRDMSRLSKSAPDMWRGIFAQNQGRILEALELFITEMQQVKGWLEAQEWEKLQTWMQQANRLQEFM</sequence>
<proteinExistence type="predicted"/>
<dbReference type="GO" id="GO:0070403">
    <property type="term" value="F:NAD+ binding"/>
    <property type="evidence" value="ECO:0007669"/>
    <property type="project" value="InterPro"/>
</dbReference>
<dbReference type="InterPro" id="IPR008927">
    <property type="entry name" value="6-PGluconate_DH-like_C_sf"/>
</dbReference>
<dbReference type="Proteomes" id="UP000007934">
    <property type="component" value="Chromosome"/>
</dbReference>
<gene>
    <name evidence="3" type="primary">tyrA</name>
    <name evidence="3" type="ordered locus">Hfelis_11180</name>
</gene>
<keyword evidence="4" id="KW-1185">Reference proteome</keyword>
<dbReference type="eggNOG" id="COG0287">
    <property type="taxonomic scope" value="Bacteria"/>
</dbReference>
<dbReference type="PANTHER" id="PTHR21363">
    <property type="entry name" value="PREPHENATE DEHYDROGENASE"/>
    <property type="match status" value="1"/>
</dbReference>
<feature type="domain" description="Prephenate/arogenate dehydrogenase" evidence="2">
    <location>
        <begin position="1"/>
        <end position="277"/>
    </location>
</feature>
<evidence type="ECO:0000313" key="4">
    <source>
        <dbReference type="Proteomes" id="UP000007934"/>
    </source>
</evidence>
<dbReference type="GO" id="GO:0004665">
    <property type="term" value="F:prephenate dehydrogenase (NADP+) activity"/>
    <property type="evidence" value="ECO:0007669"/>
    <property type="project" value="InterPro"/>
</dbReference>
<organism evidence="3 4">
    <name type="scientific">Helicobacter felis (strain ATCC 49179 / CCUG 28539 / NCTC 12436 / CS1)</name>
    <dbReference type="NCBI Taxonomy" id="936155"/>
    <lineage>
        <taxon>Bacteria</taxon>
        <taxon>Pseudomonadati</taxon>
        <taxon>Campylobacterota</taxon>
        <taxon>Epsilonproteobacteria</taxon>
        <taxon>Campylobacterales</taxon>
        <taxon>Helicobacteraceae</taxon>
        <taxon>Helicobacter</taxon>
    </lineage>
</organism>
<dbReference type="SUPFAM" id="SSF48179">
    <property type="entry name" value="6-phosphogluconate dehydrogenase C-terminal domain-like"/>
    <property type="match status" value="1"/>
</dbReference>
<accession>E7A8S1</accession>
<dbReference type="OrthoDB" id="9802008at2"/>
<dbReference type="NCBIfam" id="NF006307">
    <property type="entry name" value="PRK08507.1"/>
    <property type="match status" value="1"/>
</dbReference>
<dbReference type="RefSeq" id="WP_013469566.1">
    <property type="nucleotide sequence ID" value="NC_014810.2"/>
</dbReference>
<dbReference type="PROSITE" id="PS51176">
    <property type="entry name" value="PDH_ADH"/>
    <property type="match status" value="1"/>
</dbReference>
<reference evidence="3 4" key="1">
    <citation type="journal article" date="2011" name="Genome Biol. Evol.">
        <title>Comparative whole genome sequence analysis of the carcinogenic bacterial model pathogen Helicobacter felis.</title>
        <authorList>
            <person name="Arnold I.C."/>
            <person name="Zigova Z."/>
            <person name="Holden M."/>
            <person name="Lawley T.D."/>
            <person name="Rad R."/>
            <person name="Dougan G."/>
            <person name="Falkow S."/>
            <person name="Bentley S.D."/>
            <person name="Muller A."/>
        </authorList>
    </citation>
    <scope>NUCLEOTIDE SEQUENCE [LARGE SCALE GENOMIC DNA]</scope>
    <source>
        <strain evidence="4">ATCC 49179 / CCUG 28539 / NCTC 12436 / CS1</strain>
    </source>
</reference>
<dbReference type="STRING" id="936155.HFELIS_11180"/>
<dbReference type="InterPro" id="IPR046826">
    <property type="entry name" value="PDH_N"/>
</dbReference>
<name>E7A8S1_HELFC</name>
<evidence type="ECO:0000256" key="1">
    <source>
        <dbReference type="ARBA" id="ARBA00023002"/>
    </source>
</evidence>
<dbReference type="InterPro" id="IPR046825">
    <property type="entry name" value="PDH_C"/>
</dbReference>
<dbReference type="InterPro" id="IPR036291">
    <property type="entry name" value="NAD(P)-bd_dom_sf"/>
</dbReference>
<dbReference type="Gene3D" id="1.10.3660.10">
    <property type="entry name" value="6-phosphogluconate dehydrogenase C-terminal like domain"/>
    <property type="match status" value="1"/>
</dbReference>
<dbReference type="GO" id="GO:0006571">
    <property type="term" value="P:tyrosine biosynthetic process"/>
    <property type="evidence" value="ECO:0007669"/>
    <property type="project" value="InterPro"/>
</dbReference>
<dbReference type="EMBL" id="FQ670179">
    <property type="protein sequence ID" value="CBY83202.1"/>
    <property type="molecule type" value="Genomic_DNA"/>
</dbReference>
<dbReference type="Pfam" id="PF20463">
    <property type="entry name" value="PDH_C"/>
    <property type="match status" value="1"/>
</dbReference>
<dbReference type="PANTHER" id="PTHR21363:SF0">
    <property type="entry name" value="PREPHENATE DEHYDROGENASE [NADP(+)]"/>
    <property type="match status" value="1"/>
</dbReference>
<dbReference type="Pfam" id="PF02153">
    <property type="entry name" value="PDH_N"/>
    <property type="match status" value="1"/>
</dbReference>
<evidence type="ECO:0000259" key="2">
    <source>
        <dbReference type="PROSITE" id="PS51176"/>
    </source>
</evidence>
<protein>
    <submittedName>
        <fullName evidence="3">Prephenate dehydrogenase</fullName>
        <ecNumber evidence="3">1.3.1.12</ecNumber>
    </submittedName>
</protein>
<dbReference type="SUPFAM" id="SSF51735">
    <property type="entry name" value="NAD(P)-binding Rossmann-fold domains"/>
    <property type="match status" value="1"/>
</dbReference>
<dbReference type="InterPro" id="IPR050812">
    <property type="entry name" value="Preph/Arog_dehydrog"/>
</dbReference>
<dbReference type="KEGG" id="hfe:HFELIS_11180"/>
<dbReference type="EC" id="1.3.1.12" evidence="3"/>
<dbReference type="AlphaFoldDB" id="E7A8S1"/>
<evidence type="ECO:0000313" key="3">
    <source>
        <dbReference type="EMBL" id="CBY83202.1"/>
    </source>
</evidence>
<keyword evidence="1 3" id="KW-0560">Oxidoreductase</keyword>
<dbReference type="Gene3D" id="3.40.50.720">
    <property type="entry name" value="NAD(P)-binding Rossmann-like Domain"/>
    <property type="match status" value="1"/>
</dbReference>
<dbReference type="GO" id="GO:0008977">
    <property type="term" value="F:prephenate dehydrogenase (NAD+) activity"/>
    <property type="evidence" value="ECO:0007669"/>
    <property type="project" value="UniProtKB-EC"/>
</dbReference>
<dbReference type="InterPro" id="IPR003099">
    <property type="entry name" value="Prephen_DH"/>
</dbReference>